<proteinExistence type="predicted"/>
<dbReference type="EMBL" id="BQNB010017865">
    <property type="protein sequence ID" value="GJT68056.1"/>
    <property type="molecule type" value="Genomic_DNA"/>
</dbReference>
<keyword evidence="1" id="KW-1133">Transmembrane helix</keyword>
<evidence type="ECO:0000313" key="2">
    <source>
        <dbReference type="EMBL" id="GJT68056.1"/>
    </source>
</evidence>
<keyword evidence="1" id="KW-0812">Transmembrane</keyword>
<accession>A0ABQ5FXE6</accession>
<dbReference type="Proteomes" id="UP001151760">
    <property type="component" value="Unassembled WGS sequence"/>
</dbReference>
<reference evidence="2" key="2">
    <citation type="submission" date="2022-01" db="EMBL/GenBank/DDBJ databases">
        <authorList>
            <person name="Yamashiro T."/>
            <person name="Shiraishi A."/>
            <person name="Satake H."/>
            <person name="Nakayama K."/>
        </authorList>
    </citation>
    <scope>NUCLEOTIDE SEQUENCE</scope>
</reference>
<evidence type="ECO:0000313" key="3">
    <source>
        <dbReference type="Proteomes" id="UP001151760"/>
    </source>
</evidence>
<sequence length="125" mass="13335">MIKKTAVASEHFSLGPAPQFMTPGTLSPGLWGLKAAKYADLQAFESLTVAFVLSFVYLSFSLSLTILRSVSVFVMCCISGTCFGSARFRMILPGNMSNYVSGSGSARVCLHLPENLLTESAALSI</sequence>
<protein>
    <submittedName>
        <fullName evidence="2">Uncharacterized protein</fullName>
    </submittedName>
</protein>
<evidence type="ECO:0000256" key="1">
    <source>
        <dbReference type="SAM" id="Phobius"/>
    </source>
</evidence>
<keyword evidence="1" id="KW-0472">Membrane</keyword>
<comment type="caution">
    <text evidence="2">The sequence shown here is derived from an EMBL/GenBank/DDBJ whole genome shotgun (WGS) entry which is preliminary data.</text>
</comment>
<reference evidence="2" key="1">
    <citation type="journal article" date="2022" name="Int. J. Mol. Sci.">
        <title>Draft Genome of Tanacetum Coccineum: Genomic Comparison of Closely Related Tanacetum-Family Plants.</title>
        <authorList>
            <person name="Yamashiro T."/>
            <person name="Shiraishi A."/>
            <person name="Nakayama K."/>
            <person name="Satake H."/>
        </authorList>
    </citation>
    <scope>NUCLEOTIDE SEQUENCE</scope>
</reference>
<organism evidence="2 3">
    <name type="scientific">Tanacetum coccineum</name>
    <dbReference type="NCBI Taxonomy" id="301880"/>
    <lineage>
        <taxon>Eukaryota</taxon>
        <taxon>Viridiplantae</taxon>
        <taxon>Streptophyta</taxon>
        <taxon>Embryophyta</taxon>
        <taxon>Tracheophyta</taxon>
        <taxon>Spermatophyta</taxon>
        <taxon>Magnoliopsida</taxon>
        <taxon>eudicotyledons</taxon>
        <taxon>Gunneridae</taxon>
        <taxon>Pentapetalae</taxon>
        <taxon>asterids</taxon>
        <taxon>campanulids</taxon>
        <taxon>Asterales</taxon>
        <taxon>Asteraceae</taxon>
        <taxon>Asteroideae</taxon>
        <taxon>Anthemideae</taxon>
        <taxon>Anthemidinae</taxon>
        <taxon>Tanacetum</taxon>
    </lineage>
</organism>
<name>A0ABQ5FXE6_9ASTR</name>
<keyword evidence="3" id="KW-1185">Reference proteome</keyword>
<feature type="transmembrane region" description="Helical" evidence="1">
    <location>
        <begin position="43"/>
        <end position="60"/>
    </location>
</feature>
<feature type="transmembrane region" description="Helical" evidence="1">
    <location>
        <begin position="66"/>
        <end position="86"/>
    </location>
</feature>
<gene>
    <name evidence="2" type="ORF">Tco_1019536</name>
</gene>